<dbReference type="Pfam" id="PF07690">
    <property type="entry name" value="MFS_1"/>
    <property type="match status" value="1"/>
</dbReference>
<dbReference type="InterPro" id="IPR036259">
    <property type="entry name" value="MFS_trans_sf"/>
</dbReference>
<dbReference type="PANTHER" id="PTHR43791:SF36">
    <property type="entry name" value="TRANSPORTER, PUTATIVE (AFU_ORTHOLOGUE AFUA_6G08340)-RELATED"/>
    <property type="match status" value="1"/>
</dbReference>
<feature type="domain" description="Major facilitator superfamily (MFS) profile" evidence="9">
    <location>
        <begin position="24"/>
        <end position="430"/>
    </location>
</feature>
<dbReference type="GO" id="GO:0022857">
    <property type="term" value="F:transmembrane transporter activity"/>
    <property type="evidence" value="ECO:0007669"/>
    <property type="project" value="InterPro"/>
</dbReference>
<dbReference type="RefSeq" id="WP_331716111.1">
    <property type="nucleotide sequence ID" value="NZ_LT629762.1"/>
</dbReference>
<feature type="transmembrane region" description="Helical" evidence="8">
    <location>
        <begin position="317"/>
        <end position="333"/>
    </location>
</feature>
<feature type="transmembrane region" description="Helical" evidence="8">
    <location>
        <begin position="372"/>
        <end position="394"/>
    </location>
</feature>
<keyword evidence="5 8" id="KW-1133">Transmembrane helix</keyword>
<dbReference type="GO" id="GO:0016020">
    <property type="term" value="C:membrane"/>
    <property type="evidence" value="ECO:0007669"/>
    <property type="project" value="UniProtKB-SubCell"/>
</dbReference>
<dbReference type="EMBL" id="LT629762">
    <property type="protein sequence ID" value="SDT53180.1"/>
    <property type="molecule type" value="Genomic_DNA"/>
</dbReference>
<dbReference type="Proteomes" id="UP000198481">
    <property type="component" value="Chromosome I"/>
</dbReference>
<feature type="transmembrane region" description="Helical" evidence="8">
    <location>
        <begin position="406"/>
        <end position="425"/>
    </location>
</feature>
<feature type="transmembrane region" description="Helical" evidence="8">
    <location>
        <begin position="339"/>
        <end position="360"/>
    </location>
</feature>
<keyword evidence="6 8" id="KW-0472">Membrane</keyword>
<feature type="region of interest" description="Disordered" evidence="7">
    <location>
        <begin position="430"/>
        <end position="455"/>
    </location>
</feature>
<dbReference type="InterPro" id="IPR011701">
    <property type="entry name" value="MFS"/>
</dbReference>
<proteinExistence type="predicted"/>
<feature type="transmembrane region" description="Helical" evidence="8">
    <location>
        <begin position="183"/>
        <end position="203"/>
    </location>
</feature>
<evidence type="ECO:0000256" key="3">
    <source>
        <dbReference type="ARBA" id="ARBA00022692"/>
    </source>
</evidence>
<dbReference type="Gene3D" id="1.20.1250.20">
    <property type="entry name" value="MFS general substrate transporter like domains"/>
    <property type="match status" value="2"/>
</dbReference>
<evidence type="ECO:0000313" key="11">
    <source>
        <dbReference type="Proteomes" id="UP000198481"/>
    </source>
</evidence>
<evidence type="ECO:0000256" key="1">
    <source>
        <dbReference type="ARBA" id="ARBA00004141"/>
    </source>
</evidence>
<dbReference type="SUPFAM" id="SSF103473">
    <property type="entry name" value="MFS general substrate transporter"/>
    <property type="match status" value="1"/>
</dbReference>
<keyword evidence="2" id="KW-0813">Transport</keyword>
<dbReference type="PROSITE" id="PS50850">
    <property type="entry name" value="MFS"/>
    <property type="match status" value="1"/>
</dbReference>
<evidence type="ECO:0000256" key="5">
    <source>
        <dbReference type="ARBA" id="ARBA00022989"/>
    </source>
</evidence>
<dbReference type="STRING" id="1148509.SAMN05216222_4922"/>
<feature type="transmembrane region" description="Helical" evidence="8">
    <location>
        <begin position="251"/>
        <end position="272"/>
    </location>
</feature>
<evidence type="ECO:0000256" key="6">
    <source>
        <dbReference type="ARBA" id="ARBA00023136"/>
    </source>
</evidence>
<feature type="transmembrane region" description="Helical" evidence="8">
    <location>
        <begin position="149"/>
        <end position="171"/>
    </location>
</feature>
<feature type="transmembrane region" description="Helical" evidence="8">
    <location>
        <begin position="89"/>
        <end position="108"/>
    </location>
</feature>
<comment type="subcellular location">
    <subcellularLocation>
        <location evidence="1">Membrane</location>
        <topology evidence="1">Multi-pass membrane protein</topology>
    </subcellularLocation>
</comment>
<dbReference type="CDD" id="cd17319">
    <property type="entry name" value="MFS_ExuT_GudP_like"/>
    <property type="match status" value="1"/>
</dbReference>
<feature type="transmembrane region" description="Helical" evidence="8">
    <location>
        <begin position="292"/>
        <end position="310"/>
    </location>
</feature>
<organism evidence="10 11">
    <name type="scientific">Pseudomonas prosekii</name>
    <dbReference type="NCBI Taxonomy" id="1148509"/>
    <lineage>
        <taxon>Bacteria</taxon>
        <taxon>Pseudomonadati</taxon>
        <taxon>Pseudomonadota</taxon>
        <taxon>Gammaproteobacteria</taxon>
        <taxon>Pseudomonadales</taxon>
        <taxon>Pseudomonadaceae</taxon>
        <taxon>Pseudomonas</taxon>
    </lineage>
</organism>
<protein>
    <submittedName>
        <fullName evidence="10">Sugar phosphate permease</fullName>
    </submittedName>
</protein>
<feature type="transmembrane region" description="Helical" evidence="8">
    <location>
        <begin position="114"/>
        <end position="137"/>
    </location>
</feature>
<evidence type="ECO:0000256" key="4">
    <source>
        <dbReference type="ARBA" id="ARBA00022797"/>
    </source>
</evidence>
<reference evidence="10 11" key="1">
    <citation type="submission" date="2016-10" db="EMBL/GenBank/DDBJ databases">
        <authorList>
            <person name="de Groot N.N."/>
        </authorList>
    </citation>
    <scope>NUCLEOTIDE SEQUENCE [LARGE SCALE GENOMIC DNA]</scope>
    <source>
        <strain evidence="10 11">LMG 26867</strain>
    </source>
</reference>
<feature type="transmembrane region" description="Helical" evidence="8">
    <location>
        <begin position="57"/>
        <end position="77"/>
    </location>
</feature>
<dbReference type="FunFam" id="1.20.1250.20:FF:000018">
    <property type="entry name" value="MFS transporter permease"/>
    <property type="match status" value="1"/>
</dbReference>
<evidence type="ECO:0000256" key="7">
    <source>
        <dbReference type="SAM" id="MobiDB-lite"/>
    </source>
</evidence>
<keyword evidence="4" id="KW-0058">Aromatic hydrocarbons catabolism</keyword>
<evidence type="ECO:0000313" key="10">
    <source>
        <dbReference type="EMBL" id="SDT53180.1"/>
    </source>
</evidence>
<dbReference type="InterPro" id="IPR020846">
    <property type="entry name" value="MFS_dom"/>
</dbReference>
<feature type="transmembrane region" description="Helical" evidence="8">
    <location>
        <begin position="20"/>
        <end position="37"/>
    </location>
</feature>
<evidence type="ECO:0000256" key="8">
    <source>
        <dbReference type="SAM" id="Phobius"/>
    </source>
</evidence>
<sequence>MKTLQSSPQPTVLARAASKVKRHVLPLFVVMFIVNYIDRVNIGFVRSHLETDLGIGAAAYGLGAGLFFVGYALFEVPSNMLLQRYGARVWLTRIMFTWGAAAMAMAFVQGETSFYVLRFILGAAEAGFFPGIIYYFTQWLPASERGKTMAVFLSGSAIASVISGPVSGALLNINGLSLHGWQWMFLIEGFASIVLCGFVWFWLQSHPREAKWLSDEERGALIAAIAEEQQAREAVKGVKPSMFKLLADRQIALFCFIYFSIALTIYGATFWLPSMIKKMGNLGDFQVGLFNSVPWIISIVAMYGFAALAGKWKFQQAWVALTLVIAAFGMFMSTTGGPVFAFVAICFAAIGFKAASALFWPIPQAYLDARIAAAVIALVNSIGNLGGFVAPTAFGFLEQTTGSIEGGMYGLAATSLMAAVVIFFARTTPKATSPTPRKRNGNSPDVVVPSHAASH</sequence>
<name>A0A1H2B4H2_9PSED</name>
<evidence type="ECO:0000256" key="2">
    <source>
        <dbReference type="ARBA" id="ARBA00022448"/>
    </source>
</evidence>
<accession>A0A1H2B4H2</accession>
<gene>
    <name evidence="10" type="ORF">SAMN05216222_4922</name>
</gene>
<dbReference type="PANTHER" id="PTHR43791">
    <property type="entry name" value="PERMEASE-RELATED"/>
    <property type="match status" value="1"/>
</dbReference>
<dbReference type="AlphaFoldDB" id="A0A1H2B4H2"/>
<keyword evidence="3 8" id="KW-0812">Transmembrane</keyword>
<evidence type="ECO:0000259" key="9">
    <source>
        <dbReference type="PROSITE" id="PS50850"/>
    </source>
</evidence>